<name>A0A2S4S2B0_CITAM</name>
<dbReference type="RefSeq" id="WP_103774925.1">
    <property type="nucleotide sequence ID" value="NZ_PQLX01000001.1"/>
</dbReference>
<evidence type="ECO:0000313" key="1">
    <source>
        <dbReference type="EMBL" id="POU68004.1"/>
    </source>
</evidence>
<evidence type="ECO:0000313" key="2">
    <source>
        <dbReference type="Proteomes" id="UP000237003"/>
    </source>
</evidence>
<proteinExistence type="predicted"/>
<dbReference type="EMBL" id="PQLX01000001">
    <property type="protein sequence ID" value="POU68004.1"/>
    <property type="molecule type" value="Genomic_DNA"/>
</dbReference>
<sequence length="37" mass="4512">MREQKTTSAIFSIAYGILRRLNFRHRTFSMKHNEENK</sequence>
<reference evidence="1 2" key="1">
    <citation type="submission" date="2018-01" db="EMBL/GenBank/DDBJ databases">
        <title>Complete genome sequences of 14 Citrobacter spp. isolated from plant in Canada.</title>
        <authorList>
            <person name="Bhandare S.G."/>
            <person name="Colavecchio A."/>
            <person name="Jeukens J."/>
            <person name="Emond-Rheault J.-G."/>
            <person name="Freschi L."/>
            <person name="Hamel J."/>
            <person name="Kukavica-Ibrulj I."/>
            <person name="Levesque R."/>
            <person name="Goodridge L."/>
        </authorList>
    </citation>
    <scope>NUCLEOTIDE SEQUENCE [LARGE SCALE GENOMIC DNA]</scope>
    <source>
        <strain evidence="1 2">S1285</strain>
    </source>
</reference>
<gene>
    <name evidence="1" type="ORF">C3430_02670</name>
</gene>
<accession>A0A2S4S2B0</accession>
<organism evidence="1 2">
    <name type="scientific">Citrobacter amalonaticus</name>
    <dbReference type="NCBI Taxonomy" id="35703"/>
    <lineage>
        <taxon>Bacteria</taxon>
        <taxon>Pseudomonadati</taxon>
        <taxon>Pseudomonadota</taxon>
        <taxon>Gammaproteobacteria</taxon>
        <taxon>Enterobacterales</taxon>
        <taxon>Enterobacteriaceae</taxon>
        <taxon>Citrobacter</taxon>
    </lineage>
</organism>
<dbReference type="AlphaFoldDB" id="A0A2S4S2B0"/>
<comment type="caution">
    <text evidence="1">The sequence shown here is derived from an EMBL/GenBank/DDBJ whole genome shotgun (WGS) entry which is preliminary data.</text>
</comment>
<dbReference type="Proteomes" id="UP000237003">
    <property type="component" value="Unassembled WGS sequence"/>
</dbReference>
<protein>
    <submittedName>
        <fullName evidence="1">Uncharacterized protein</fullName>
    </submittedName>
</protein>